<evidence type="ECO:0000313" key="4">
    <source>
        <dbReference type="EMBL" id="SHN15314.1"/>
    </source>
</evidence>
<accession>A0A1M7PF90</accession>
<dbReference type="SUPFAM" id="SSF51679">
    <property type="entry name" value="Bacterial luciferase-like"/>
    <property type="match status" value="1"/>
</dbReference>
<evidence type="ECO:0000259" key="3">
    <source>
        <dbReference type="Pfam" id="PF00296"/>
    </source>
</evidence>
<protein>
    <submittedName>
        <fullName evidence="4">Flavin-dependent oxidoreductase, luciferase family (Includes alkanesulfonate monooxygenase SsuD and methylene tetrahydromethanopterin reductase)</fullName>
    </submittedName>
</protein>
<dbReference type="InterPro" id="IPR011251">
    <property type="entry name" value="Luciferase-like_dom"/>
</dbReference>
<dbReference type="GO" id="GO:0004497">
    <property type="term" value="F:monooxygenase activity"/>
    <property type="evidence" value="ECO:0007669"/>
    <property type="project" value="UniProtKB-KW"/>
</dbReference>
<evidence type="ECO:0000256" key="1">
    <source>
        <dbReference type="ARBA" id="ARBA00023002"/>
    </source>
</evidence>
<dbReference type="AlphaFoldDB" id="A0A1M7PF90"/>
<keyword evidence="1" id="KW-0560">Oxidoreductase</keyword>
<dbReference type="GO" id="GO:0005829">
    <property type="term" value="C:cytosol"/>
    <property type="evidence" value="ECO:0007669"/>
    <property type="project" value="TreeGrafter"/>
</dbReference>
<dbReference type="OrthoDB" id="9776438at2"/>
<dbReference type="STRING" id="134849.SAMN05443668_103267"/>
<dbReference type="PANTHER" id="PTHR30137:SF8">
    <property type="entry name" value="BLR5498 PROTEIN"/>
    <property type="match status" value="1"/>
</dbReference>
<feature type="domain" description="Luciferase-like" evidence="3">
    <location>
        <begin position="1"/>
        <end position="305"/>
    </location>
</feature>
<keyword evidence="2 4" id="KW-0503">Monooxygenase</keyword>
<organism evidence="4 5">
    <name type="scientific">Cryptosporangium aurantiacum</name>
    <dbReference type="NCBI Taxonomy" id="134849"/>
    <lineage>
        <taxon>Bacteria</taxon>
        <taxon>Bacillati</taxon>
        <taxon>Actinomycetota</taxon>
        <taxon>Actinomycetes</taxon>
        <taxon>Cryptosporangiales</taxon>
        <taxon>Cryptosporangiaceae</taxon>
        <taxon>Cryptosporangium</taxon>
    </lineage>
</organism>
<name>A0A1M7PF90_9ACTN</name>
<dbReference type="InterPro" id="IPR036661">
    <property type="entry name" value="Luciferase-like_sf"/>
</dbReference>
<dbReference type="Pfam" id="PF00296">
    <property type="entry name" value="Bac_luciferase"/>
    <property type="match status" value="1"/>
</dbReference>
<dbReference type="EMBL" id="FRCS01000003">
    <property type="protein sequence ID" value="SHN15314.1"/>
    <property type="molecule type" value="Genomic_DNA"/>
</dbReference>
<reference evidence="4 5" key="1">
    <citation type="submission" date="2016-11" db="EMBL/GenBank/DDBJ databases">
        <authorList>
            <person name="Jaros S."/>
            <person name="Januszkiewicz K."/>
            <person name="Wedrychowicz H."/>
        </authorList>
    </citation>
    <scope>NUCLEOTIDE SEQUENCE [LARGE SCALE GENOMIC DNA]</scope>
    <source>
        <strain evidence="4 5">DSM 46144</strain>
    </source>
</reference>
<proteinExistence type="predicted"/>
<sequence length="349" mass="37556">MEFGILSLSDIQADQATGRPVPTGPRLDEIVGYAELADRLGLDLFALGEHHGLDFAVSSPAVVLAAIAARTQNIRLTSAVTVLSVLDPVRVYEDFATLDLLSHGRAEIIAGRSAFTEPFGLFGVDLDAYDAIYAEKLTLLLQLREQDRVTWSGHFRPPLDDAAIAPRAQQRPLPVWAGVGGSPQSAARAGLLGLPMVLGYIGGPLSHPQQAVEIYRAAGERAGHPEKLSVGISTHFFAAASEEAAAGVFPYYREYLRPKTPGGRGFHVDRPRFTEGTRRGNALMIGTVEQLIEKILDAVEALGLDRFYGQVDWGGLPGELVEESITRYATEIVPAVRAAHPADRISDSA</sequence>
<evidence type="ECO:0000313" key="5">
    <source>
        <dbReference type="Proteomes" id="UP000184440"/>
    </source>
</evidence>
<dbReference type="InterPro" id="IPR050766">
    <property type="entry name" value="Bact_Lucif_Oxidored"/>
</dbReference>
<keyword evidence="5" id="KW-1185">Reference proteome</keyword>
<dbReference type="RefSeq" id="WP_073255975.1">
    <property type="nucleotide sequence ID" value="NZ_FRCS01000003.1"/>
</dbReference>
<dbReference type="Proteomes" id="UP000184440">
    <property type="component" value="Unassembled WGS sequence"/>
</dbReference>
<gene>
    <name evidence="4" type="ORF">SAMN05443668_103267</name>
</gene>
<dbReference type="Gene3D" id="3.20.20.30">
    <property type="entry name" value="Luciferase-like domain"/>
    <property type="match status" value="1"/>
</dbReference>
<dbReference type="PANTHER" id="PTHR30137">
    <property type="entry name" value="LUCIFERASE-LIKE MONOOXYGENASE"/>
    <property type="match status" value="1"/>
</dbReference>
<evidence type="ECO:0000256" key="2">
    <source>
        <dbReference type="ARBA" id="ARBA00023033"/>
    </source>
</evidence>
<dbReference type="GO" id="GO:0016705">
    <property type="term" value="F:oxidoreductase activity, acting on paired donors, with incorporation or reduction of molecular oxygen"/>
    <property type="evidence" value="ECO:0007669"/>
    <property type="project" value="InterPro"/>
</dbReference>